<dbReference type="AlphaFoldDB" id="Q1MP89"/>
<sequence>MNNIFYPIDAFNNDKAPVVEFIDADCKTLIIAPITHAPRLKLGYKVVWVQLFDSNRRIYLSRRASHLVTYPNLWDFSASGYILAGESCEDAALRELLLCFGIDKASLSNPRSYFFPLQENFILSTLYTVSVMTTSIHFCYDYIQDGMFLDEDELTGFSSELSEFLTPSLLWAIHNKIIF</sequence>
<dbReference type="PROSITE" id="PS51462">
    <property type="entry name" value="NUDIX"/>
    <property type="match status" value="1"/>
</dbReference>
<dbReference type="Gene3D" id="3.90.79.10">
    <property type="entry name" value="Nucleoside Triphosphate Pyrophosphohydrolase"/>
    <property type="match status" value="1"/>
</dbReference>
<dbReference type="HOGENOM" id="CLU_060552_3_1_7"/>
<protein>
    <submittedName>
        <fullName evidence="2">NTP pyrophosphohydrolases including oxidative damage repair enzymes</fullName>
    </submittedName>
</protein>
<dbReference type="KEGG" id="lip:LI1134"/>
<dbReference type="SUPFAM" id="SSF55811">
    <property type="entry name" value="Nudix"/>
    <property type="match status" value="1"/>
</dbReference>
<dbReference type="RefSeq" id="WP_011527217.1">
    <property type="nucleotide sequence ID" value="NC_008011.1"/>
</dbReference>
<keyword evidence="3" id="KW-1185">Reference proteome</keyword>
<feature type="domain" description="Nudix hydrolase" evidence="1">
    <location>
        <begin position="42"/>
        <end position="174"/>
    </location>
</feature>
<dbReference type="Proteomes" id="UP000002430">
    <property type="component" value="Chromosome"/>
</dbReference>
<evidence type="ECO:0000313" key="3">
    <source>
        <dbReference type="Proteomes" id="UP000002430"/>
    </source>
</evidence>
<dbReference type="InterPro" id="IPR000086">
    <property type="entry name" value="NUDIX_hydrolase_dom"/>
</dbReference>
<dbReference type="EMBL" id="AM180252">
    <property type="protein sequence ID" value="CAJ55188.1"/>
    <property type="molecule type" value="Genomic_DNA"/>
</dbReference>
<dbReference type="OrthoDB" id="9804563at2"/>
<dbReference type="STRING" id="363253.LI1134"/>
<name>Q1MP89_LAWIP</name>
<accession>Q1MP89</accession>
<evidence type="ECO:0000313" key="2">
    <source>
        <dbReference type="EMBL" id="CAJ55188.1"/>
    </source>
</evidence>
<reference evidence="2 3" key="1">
    <citation type="submission" date="2005-11" db="EMBL/GenBank/DDBJ databases">
        <title>The complete genome sequence of Lawsonia intracellularis: the causative agent of proliferative enteropathy.</title>
        <authorList>
            <person name="Kaur K."/>
            <person name="Zhang Q."/>
            <person name="Beckler D."/>
            <person name="Munir S."/>
            <person name="Li L."/>
            <person name="Kinsley K."/>
            <person name="Herron L."/>
            <person name="Peterson A."/>
            <person name="May B."/>
            <person name="Singh S."/>
            <person name="Gebhart C."/>
            <person name="Kapur V."/>
        </authorList>
    </citation>
    <scope>NUCLEOTIDE SEQUENCE [LARGE SCALE GENOMIC DNA]</scope>
    <source>
        <strain evidence="2 3">PHE/MN1-00</strain>
    </source>
</reference>
<proteinExistence type="predicted"/>
<gene>
    <name evidence="2" type="ordered locus">LI1134</name>
</gene>
<dbReference type="InterPro" id="IPR015797">
    <property type="entry name" value="NUDIX_hydrolase-like_dom_sf"/>
</dbReference>
<dbReference type="eggNOG" id="COG1443">
    <property type="taxonomic scope" value="Bacteria"/>
</dbReference>
<organism evidence="2 3">
    <name type="scientific">Lawsonia intracellularis (strain PHE/MN1-00)</name>
    <dbReference type="NCBI Taxonomy" id="363253"/>
    <lineage>
        <taxon>Bacteria</taxon>
        <taxon>Pseudomonadati</taxon>
        <taxon>Thermodesulfobacteriota</taxon>
        <taxon>Desulfovibrionia</taxon>
        <taxon>Desulfovibrionales</taxon>
        <taxon>Desulfovibrionaceae</taxon>
        <taxon>Lawsonia</taxon>
    </lineage>
</organism>
<evidence type="ECO:0000259" key="1">
    <source>
        <dbReference type="PROSITE" id="PS51462"/>
    </source>
</evidence>